<feature type="domain" description="Histidine kinase" evidence="8">
    <location>
        <begin position="120"/>
        <end position="344"/>
    </location>
</feature>
<dbReference type="InterPro" id="IPR036890">
    <property type="entry name" value="HATPase_C_sf"/>
</dbReference>
<keyword evidence="5" id="KW-0418">Kinase</keyword>
<dbReference type="AlphaFoldDB" id="A0A845M9Q7"/>
<dbReference type="CDD" id="cd00082">
    <property type="entry name" value="HisKA"/>
    <property type="match status" value="1"/>
</dbReference>
<dbReference type="SUPFAM" id="SSF55874">
    <property type="entry name" value="ATPase domain of HSP90 chaperone/DNA topoisomerase II/histidine kinase"/>
    <property type="match status" value="1"/>
</dbReference>
<dbReference type="InterPro" id="IPR003594">
    <property type="entry name" value="HATPase_dom"/>
</dbReference>
<dbReference type="GO" id="GO:0000155">
    <property type="term" value="F:phosphorelay sensor kinase activity"/>
    <property type="evidence" value="ECO:0007669"/>
    <property type="project" value="InterPro"/>
</dbReference>
<dbReference type="Pfam" id="PF00512">
    <property type="entry name" value="HisKA"/>
    <property type="match status" value="1"/>
</dbReference>
<dbReference type="FunFam" id="3.30.565.10:FF:000006">
    <property type="entry name" value="Sensor histidine kinase WalK"/>
    <property type="match status" value="1"/>
</dbReference>
<dbReference type="PANTHER" id="PTHR45453">
    <property type="entry name" value="PHOSPHATE REGULON SENSOR PROTEIN PHOR"/>
    <property type="match status" value="1"/>
</dbReference>
<dbReference type="PANTHER" id="PTHR45453:SF1">
    <property type="entry name" value="PHOSPHATE REGULON SENSOR PROTEIN PHOR"/>
    <property type="match status" value="1"/>
</dbReference>
<dbReference type="GO" id="GO:0005886">
    <property type="term" value="C:plasma membrane"/>
    <property type="evidence" value="ECO:0007669"/>
    <property type="project" value="TreeGrafter"/>
</dbReference>
<evidence type="ECO:0000256" key="3">
    <source>
        <dbReference type="ARBA" id="ARBA00022553"/>
    </source>
</evidence>
<evidence type="ECO:0000256" key="4">
    <source>
        <dbReference type="ARBA" id="ARBA00022679"/>
    </source>
</evidence>
<dbReference type="InterPro" id="IPR003661">
    <property type="entry name" value="HisK_dim/P_dom"/>
</dbReference>
<evidence type="ECO:0000313" key="10">
    <source>
        <dbReference type="Proteomes" id="UP000467322"/>
    </source>
</evidence>
<accession>A0A845M9Q7</accession>
<dbReference type="InterPro" id="IPR035965">
    <property type="entry name" value="PAS-like_dom_sf"/>
</dbReference>
<name>A0A845M9Q7_9RHOB</name>
<sequence>MHATGPESFIRAIPMPCAVIGNDARVSALNAAAESLFGTGLLGRHYAAVFRQPALLARIESALASRRPAQARHVSSNQARDRMFDVTITPLEDSRGAILAFNDVTALEEAGEMRSEFVANVSHELRTPLTAISGFIETLRGPAREDAAARDHFLEIMESEARRMHRLVDDLLSLAKVEDTERMRPTEKQDIADLVRHAADNLSGLAAERDVSLTLEGCDAPALAPADPDQITQVFTNLIENAIKYGGKDGKVTVTLTRVERDPRLRGPGLIIAVSDTGEGIDERHLGRLTERFYRVDDHRSRGMGGTGLGLAIVKHILNRHRGRLRIESTPGQGSRFSVALPTG</sequence>
<evidence type="ECO:0000259" key="8">
    <source>
        <dbReference type="PROSITE" id="PS50109"/>
    </source>
</evidence>
<dbReference type="Pfam" id="PF02518">
    <property type="entry name" value="HATPase_c"/>
    <property type="match status" value="1"/>
</dbReference>
<dbReference type="PROSITE" id="PS50109">
    <property type="entry name" value="HIS_KIN"/>
    <property type="match status" value="1"/>
</dbReference>
<dbReference type="InterPro" id="IPR036097">
    <property type="entry name" value="HisK_dim/P_sf"/>
</dbReference>
<evidence type="ECO:0000313" key="9">
    <source>
        <dbReference type="EMBL" id="MZR13261.1"/>
    </source>
</evidence>
<keyword evidence="3" id="KW-0597">Phosphoprotein</keyword>
<dbReference type="InterPro" id="IPR050351">
    <property type="entry name" value="BphY/WalK/GraS-like"/>
</dbReference>
<comment type="catalytic activity">
    <reaction evidence="1">
        <text>ATP + protein L-histidine = ADP + protein N-phospho-L-histidine.</text>
        <dbReference type="EC" id="2.7.13.3"/>
    </reaction>
</comment>
<dbReference type="FunFam" id="1.10.287.130:FF:000001">
    <property type="entry name" value="Two-component sensor histidine kinase"/>
    <property type="match status" value="1"/>
</dbReference>
<dbReference type="InterPro" id="IPR013656">
    <property type="entry name" value="PAS_4"/>
</dbReference>
<keyword evidence="10" id="KW-1185">Reference proteome</keyword>
<dbReference type="GO" id="GO:0016036">
    <property type="term" value="P:cellular response to phosphate starvation"/>
    <property type="evidence" value="ECO:0007669"/>
    <property type="project" value="TreeGrafter"/>
</dbReference>
<dbReference type="InterPro" id="IPR004358">
    <property type="entry name" value="Sig_transdc_His_kin-like_C"/>
</dbReference>
<dbReference type="EC" id="2.7.13.3" evidence="2"/>
<evidence type="ECO:0000256" key="2">
    <source>
        <dbReference type="ARBA" id="ARBA00012438"/>
    </source>
</evidence>
<protein>
    <recommendedName>
        <fullName evidence="2">histidine kinase</fullName>
        <ecNumber evidence="2">2.7.13.3</ecNumber>
    </recommendedName>
</protein>
<evidence type="ECO:0000256" key="6">
    <source>
        <dbReference type="ARBA" id="ARBA00023012"/>
    </source>
</evidence>
<reference evidence="9 10" key="1">
    <citation type="submission" date="2019-12" db="EMBL/GenBank/DDBJ databases">
        <title>Maritimibacter sp. nov. sp. isolated from sea sand.</title>
        <authorList>
            <person name="Kim J."/>
            <person name="Jeong S.E."/>
            <person name="Jung H.S."/>
            <person name="Jeon C.O."/>
        </authorList>
    </citation>
    <scope>NUCLEOTIDE SEQUENCE [LARGE SCALE GENOMIC DNA]</scope>
    <source>
        <strain evidence="9 10">DP07</strain>
    </source>
</reference>
<dbReference type="Gene3D" id="1.10.287.130">
    <property type="match status" value="1"/>
</dbReference>
<dbReference type="RefSeq" id="WP_161351522.1">
    <property type="nucleotide sequence ID" value="NZ_WTUX01000011.1"/>
</dbReference>
<dbReference type="SMART" id="SM00387">
    <property type="entry name" value="HATPase_c"/>
    <property type="match status" value="1"/>
</dbReference>
<dbReference type="GO" id="GO:0004721">
    <property type="term" value="F:phosphoprotein phosphatase activity"/>
    <property type="evidence" value="ECO:0007669"/>
    <property type="project" value="TreeGrafter"/>
</dbReference>
<comment type="caution">
    <text evidence="9">The sequence shown here is derived from an EMBL/GenBank/DDBJ whole genome shotgun (WGS) entry which is preliminary data.</text>
</comment>
<organism evidence="9 10">
    <name type="scientific">Maritimibacter harenae</name>
    <dbReference type="NCBI Taxonomy" id="2606218"/>
    <lineage>
        <taxon>Bacteria</taxon>
        <taxon>Pseudomonadati</taxon>
        <taxon>Pseudomonadota</taxon>
        <taxon>Alphaproteobacteria</taxon>
        <taxon>Rhodobacterales</taxon>
        <taxon>Roseobacteraceae</taxon>
        <taxon>Maritimibacter</taxon>
    </lineage>
</organism>
<dbReference type="Gene3D" id="3.30.565.10">
    <property type="entry name" value="Histidine kinase-like ATPase, C-terminal domain"/>
    <property type="match status" value="1"/>
</dbReference>
<keyword evidence="7" id="KW-0472">Membrane</keyword>
<proteinExistence type="predicted"/>
<dbReference type="Pfam" id="PF08448">
    <property type="entry name" value="PAS_4"/>
    <property type="match status" value="1"/>
</dbReference>
<keyword evidence="6" id="KW-0902">Two-component regulatory system</keyword>
<dbReference type="SUPFAM" id="SSF55785">
    <property type="entry name" value="PYP-like sensor domain (PAS domain)"/>
    <property type="match status" value="1"/>
</dbReference>
<dbReference type="SUPFAM" id="SSF47384">
    <property type="entry name" value="Homodimeric domain of signal transducing histidine kinase"/>
    <property type="match status" value="1"/>
</dbReference>
<gene>
    <name evidence="9" type="ORF">GQE99_09545</name>
</gene>
<dbReference type="SMART" id="SM00388">
    <property type="entry name" value="HisKA"/>
    <property type="match status" value="1"/>
</dbReference>
<dbReference type="Proteomes" id="UP000467322">
    <property type="component" value="Unassembled WGS sequence"/>
</dbReference>
<dbReference type="PRINTS" id="PR00344">
    <property type="entry name" value="BCTRLSENSOR"/>
</dbReference>
<dbReference type="EMBL" id="WTUX01000011">
    <property type="protein sequence ID" value="MZR13261.1"/>
    <property type="molecule type" value="Genomic_DNA"/>
</dbReference>
<dbReference type="InterPro" id="IPR005467">
    <property type="entry name" value="His_kinase_dom"/>
</dbReference>
<evidence type="ECO:0000256" key="1">
    <source>
        <dbReference type="ARBA" id="ARBA00000085"/>
    </source>
</evidence>
<evidence type="ECO:0000256" key="7">
    <source>
        <dbReference type="ARBA" id="ARBA00023136"/>
    </source>
</evidence>
<keyword evidence="4" id="KW-0808">Transferase</keyword>
<evidence type="ECO:0000256" key="5">
    <source>
        <dbReference type="ARBA" id="ARBA00022777"/>
    </source>
</evidence>
<dbReference type="Gene3D" id="3.30.450.20">
    <property type="entry name" value="PAS domain"/>
    <property type="match status" value="1"/>
</dbReference>